<feature type="binding site" description="axial binding residue" evidence="6">
    <location>
        <position position="129"/>
    </location>
    <ligand>
        <name>heme c</name>
        <dbReference type="ChEBI" id="CHEBI:61717"/>
        <label>1</label>
    </ligand>
    <ligandPart>
        <name>Fe</name>
        <dbReference type="ChEBI" id="CHEBI:18248"/>
    </ligandPart>
</feature>
<keyword evidence="2 6" id="KW-0349">Heme</keyword>
<dbReference type="STRING" id="643562.Daes_1340"/>
<dbReference type="InterPro" id="IPR020942">
    <property type="entry name" value="Cyt_c_III_dom"/>
</dbReference>
<evidence type="ECO:0000256" key="2">
    <source>
        <dbReference type="ARBA" id="ARBA00022617"/>
    </source>
</evidence>
<reference evidence="10" key="1">
    <citation type="submission" date="2010-12" db="EMBL/GenBank/DDBJ databases">
        <title>Complete sequence of Desulfovibrio aespoeensis Aspo-2.</title>
        <authorList>
            <consortium name="US DOE Joint Genome Institute"/>
            <person name="Lucas S."/>
            <person name="Copeland A."/>
            <person name="Lapidus A."/>
            <person name="Cheng J.-F."/>
            <person name="Goodwin L."/>
            <person name="Pitluck S."/>
            <person name="Chertkov O."/>
            <person name="Misra M."/>
            <person name="Detter J.C."/>
            <person name="Han C."/>
            <person name="Tapia R."/>
            <person name="Land M."/>
            <person name="Hauser L."/>
            <person name="Kyrpides N."/>
            <person name="Ivanova N."/>
            <person name="Ovchinnikova G."/>
            <person name="Pedersen K."/>
            <person name="Jagevall S."/>
            <person name="Hazen T."/>
            <person name="Woyke T."/>
        </authorList>
    </citation>
    <scope>NUCLEOTIDE SEQUENCE [LARGE SCALE GENOMIC DNA]</scope>
    <source>
        <strain evidence="10">ATCC 700646 / DSM 10631 / Aspo-2</strain>
    </source>
</reference>
<feature type="domain" description="Class III cytochrome C" evidence="8">
    <location>
        <begin position="40"/>
        <end position="110"/>
    </location>
</feature>
<dbReference type="CDD" id="cd08168">
    <property type="entry name" value="Cytochrom_C3"/>
    <property type="match status" value="3"/>
</dbReference>
<dbReference type="HOGENOM" id="CLU_1101483_0_0_7"/>
<dbReference type="InterPro" id="IPR002322">
    <property type="entry name" value="Cyt_c_III"/>
</dbReference>
<keyword evidence="1" id="KW-0813">Transport</keyword>
<feature type="binding site" description="axial binding residue" evidence="6">
    <location>
        <position position="65"/>
    </location>
    <ligand>
        <name>heme c</name>
        <dbReference type="ChEBI" id="CHEBI:61717"/>
        <label>1</label>
    </ligand>
    <ligandPart>
        <name>Fe</name>
        <dbReference type="ChEBI" id="CHEBI:18248"/>
    </ligandPart>
</feature>
<feature type="binding site" description="axial binding residue" evidence="6">
    <location>
        <position position="49"/>
    </location>
    <ligand>
        <name>heme c</name>
        <dbReference type="ChEBI" id="CHEBI:61717"/>
        <label>1</label>
    </ligand>
    <ligandPart>
        <name>Fe</name>
        <dbReference type="ChEBI" id="CHEBI:18248"/>
    </ligandPart>
</feature>
<dbReference type="PRINTS" id="PR00609">
    <property type="entry name" value="CYTOCHROMEC3"/>
</dbReference>
<feature type="domain" description="Class III cytochrome C" evidence="8">
    <location>
        <begin position="114"/>
        <end position="185"/>
    </location>
</feature>
<dbReference type="OrthoDB" id="9807368at2"/>
<feature type="binding site" description="axial binding residue" evidence="6">
    <location>
        <position position="60"/>
    </location>
    <ligand>
        <name>heme c</name>
        <dbReference type="ChEBI" id="CHEBI:61717"/>
        <label>1</label>
    </ligand>
    <ligandPart>
        <name>Fe</name>
        <dbReference type="ChEBI" id="CHEBI:18248"/>
    </ligandPart>
</feature>
<accession>E6VVB0</accession>
<keyword evidence="7" id="KW-0812">Transmembrane</keyword>
<keyword evidence="4" id="KW-0249">Electron transport</keyword>
<reference evidence="9 10" key="2">
    <citation type="journal article" date="2014" name="Genome Announc.">
        <title>Complete Genome Sequence of the Subsurface, Mesophilic Sulfate-Reducing Bacterium Desulfovibrio aespoeensis Aspo-2.</title>
        <authorList>
            <person name="Pedersen K."/>
            <person name="Bengtsson A."/>
            <person name="Edlund J."/>
            <person name="Rabe L."/>
            <person name="Hazen T."/>
            <person name="Chakraborty R."/>
            <person name="Goodwin L."/>
            <person name="Shapiro N."/>
        </authorList>
    </citation>
    <scope>NUCLEOTIDE SEQUENCE [LARGE SCALE GENOMIC DNA]</scope>
    <source>
        <strain evidence="10">ATCC 700646 / DSM 10631 / Aspo-2</strain>
    </source>
</reference>
<dbReference type="Pfam" id="PF02085">
    <property type="entry name" value="Cytochrom_CIII"/>
    <property type="match status" value="2"/>
</dbReference>
<feature type="binding site" description="axial binding residue" evidence="6">
    <location>
        <position position="102"/>
    </location>
    <ligand>
        <name>heme c</name>
        <dbReference type="ChEBI" id="CHEBI:61717"/>
        <label>1</label>
    </ligand>
    <ligandPart>
        <name>Fe</name>
        <dbReference type="ChEBI" id="CHEBI:18248"/>
    </ligandPart>
</feature>
<dbReference type="PANTHER" id="PTHR39425">
    <property type="entry name" value="LIPOPROTEIN CYTOCHROME C"/>
    <property type="match status" value="1"/>
</dbReference>
<feature type="binding site" description="axial binding residue" evidence="6">
    <location>
        <position position="52"/>
    </location>
    <ligand>
        <name>heme c</name>
        <dbReference type="ChEBI" id="CHEBI:61717"/>
        <label>1</label>
    </ligand>
    <ligandPart>
        <name>Fe</name>
        <dbReference type="ChEBI" id="CHEBI:18248"/>
    </ligandPart>
</feature>
<dbReference type="RefSeq" id="WP_013514284.1">
    <property type="nucleotide sequence ID" value="NC_014844.1"/>
</dbReference>
<feature type="binding site" description="axial binding residue" evidence="6">
    <location>
        <position position="132"/>
    </location>
    <ligand>
        <name>heme c</name>
        <dbReference type="ChEBI" id="CHEBI:61717"/>
        <label>1</label>
    </ligand>
    <ligandPart>
        <name>Fe</name>
        <dbReference type="ChEBI" id="CHEBI:18248"/>
    </ligandPart>
</feature>
<evidence type="ECO:0000313" key="9">
    <source>
        <dbReference type="EMBL" id="ADU62354.1"/>
    </source>
</evidence>
<feature type="binding site" description="covalent" evidence="6">
    <location>
        <position position="64"/>
    </location>
    <ligand>
        <name>heme c</name>
        <dbReference type="ChEBI" id="CHEBI:61717"/>
        <label>1</label>
    </ligand>
</feature>
<gene>
    <name evidence="9" type="ordered locus">Daes_1340</name>
</gene>
<dbReference type="KEGG" id="das:Daes_1340"/>
<feature type="transmembrane region" description="Helical" evidence="7">
    <location>
        <begin position="6"/>
        <end position="25"/>
    </location>
</feature>
<evidence type="ECO:0000313" key="10">
    <source>
        <dbReference type="Proteomes" id="UP000002191"/>
    </source>
</evidence>
<dbReference type="Proteomes" id="UP000002191">
    <property type="component" value="Chromosome"/>
</dbReference>
<keyword evidence="3 6" id="KW-0479">Metal-binding</keyword>
<dbReference type="GO" id="GO:0046872">
    <property type="term" value="F:metal ion binding"/>
    <property type="evidence" value="ECO:0007669"/>
    <property type="project" value="UniProtKB-KW"/>
</dbReference>
<dbReference type="InterPro" id="IPR036280">
    <property type="entry name" value="Multihaem_cyt_sf"/>
</dbReference>
<keyword evidence="7" id="KW-0472">Membrane</keyword>
<keyword evidence="10" id="KW-1185">Reference proteome</keyword>
<feature type="binding site" description="covalent" evidence="6">
    <location>
        <position position="133"/>
    </location>
    <ligand>
        <name>heme c</name>
        <dbReference type="ChEBI" id="CHEBI:61717"/>
        <label>4</label>
    </ligand>
</feature>
<dbReference type="GO" id="GO:0020037">
    <property type="term" value="F:heme binding"/>
    <property type="evidence" value="ECO:0007669"/>
    <property type="project" value="InterPro"/>
</dbReference>
<evidence type="ECO:0000256" key="7">
    <source>
        <dbReference type="SAM" id="Phobius"/>
    </source>
</evidence>
<dbReference type="AlphaFoldDB" id="E6VVB0"/>
<keyword evidence="5 6" id="KW-0408">Iron</keyword>
<dbReference type="GO" id="GO:0009055">
    <property type="term" value="F:electron transfer activity"/>
    <property type="evidence" value="ECO:0007669"/>
    <property type="project" value="InterPro"/>
</dbReference>
<feature type="binding site" description="axial binding residue" evidence="6">
    <location>
        <position position="81"/>
    </location>
    <ligand>
        <name>heme c</name>
        <dbReference type="ChEBI" id="CHEBI:61717"/>
        <label>1</label>
    </ligand>
    <ligandPart>
        <name>Fe</name>
        <dbReference type="ChEBI" id="CHEBI:18248"/>
    </ligandPart>
</feature>
<dbReference type="eggNOG" id="ENOG5030HR4">
    <property type="taxonomic scope" value="Bacteria"/>
</dbReference>
<dbReference type="EMBL" id="CP002431">
    <property type="protein sequence ID" value="ADU62354.1"/>
    <property type="molecule type" value="Genomic_DNA"/>
</dbReference>
<keyword evidence="7" id="KW-1133">Transmembrane helix</keyword>
<evidence type="ECO:0000256" key="3">
    <source>
        <dbReference type="ARBA" id="ARBA00022723"/>
    </source>
</evidence>
<comment type="cofactor">
    <cofactor evidence="6">
        <name>heme c</name>
        <dbReference type="ChEBI" id="CHEBI:61717"/>
    </cofactor>
    <text evidence="6">Binds 4 heme c groups covalently per monomer.</text>
</comment>
<dbReference type="SUPFAM" id="SSF48695">
    <property type="entry name" value="Multiheme cytochromes"/>
    <property type="match status" value="1"/>
</dbReference>
<feature type="binding site" description="axial binding residue" evidence="6">
    <location>
        <position position="105"/>
    </location>
    <ligand>
        <name>heme c</name>
        <dbReference type="ChEBI" id="CHEBI:61717"/>
        <label>1</label>
    </ligand>
    <ligandPart>
        <name>Fe</name>
        <dbReference type="ChEBI" id="CHEBI:18248"/>
    </ligandPart>
</feature>
<evidence type="ECO:0000256" key="5">
    <source>
        <dbReference type="ARBA" id="ARBA00023004"/>
    </source>
</evidence>
<feature type="binding site" description="axial binding residue" evidence="6">
    <location>
        <position position="63"/>
    </location>
    <ligand>
        <name>heme c</name>
        <dbReference type="ChEBI" id="CHEBI:61717"/>
        <label>1</label>
    </ligand>
    <ligandPart>
        <name>Fe</name>
        <dbReference type="ChEBI" id="CHEBI:18248"/>
    </ligandPart>
</feature>
<dbReference type="PANTHER" id="PTHR39425:SF1">
    <property type="entry name" value="CYTOCHROME C7-LIKE DOMAIN-CONTAINING PROTEIN"/>
    <property type="match status" value="1"/>
</dbReference>
<evidence type="ECO:0000259" key="8">
    <source>
        <dbReference type="Pfam" id="PF02085"/>
    </source>
</evidence>
<feature type="binding site" description="axial binding residue" evidence="6">
    <location>
        <position position="106"/>
    </location>
    <ligand>
        <name>heme c</name>
        <dbReference type="ChEBI" id="CHEBI:61717"/>
        <label>1</label>
    </ligand>
    <ligandPart>
        <name>Fe</name>
        <dbReference type="ChEBI" id="CHEBI:18248"/>
    </ligandPart>
</feature>
<dbReference type="Gene3D" id="3.90.10.10">
    <property type="entry name" value="Cytochrome C3"/>
    <property type="match status" value="3"/>
</dbReference>
<protein>
    <submittedName>
        <fullName evidence="9">Cytochrome c, class III, conserved region</fullName>
    </submittedName>
</protein>
<evidence type="ECO:0000256" key="4">
    <source>
        <dbReference type="ARBA" id="ARBA00022982"/>
    </source>
</evidence>
<name>E6VVB0_PSEA9</name>
<proteinExistence type="predicted"/>
<sequence precursor="true">MQKRFLPILILTGILFVAALIGYLIPARTKEPPVRILLDNKGGKVIFTHQAHAAMEGRACNDCHHTSAQDDQSPPACSSCHVRTFDEAFAADHQQTLDQKQCAACHHTEATIDNFSHDDHADDYAAGDCQSCHHDATVEPKPQSCDNCHGKREDIPSLKEANHTRCASCHEDLFAKGITGCAACHARKPAQAMTSSQAASQASGPALRPCADCHQEPADQLVPTTMAAFHTQCLGCHEAMKRGPYGDDACYKCHMK</sequence>
<evidence type="ECO:0000256" key="1">
    <source>
        <dbReference type="ARBA" id="ARBA00022448"/>
    </source>
</evidence>
<organism evidence="9 10">
    <name type="scientific">Pseudodesulfovibrio aespoeensis (strain ATCC 700646 / DSM 10631 / Aspo-2)</name>
    <name type="common">Desulfovibrio aespoeensis</name>
    <dbReference type="NCBI Taxonomy" id="643562"/>
    <lineage>
        <taxon>Bacteria</taxon>
        <taxon>Pseudomonadati</taxon>
        <taxon>Thermodesulfobacteriota</taxon>
        <taxon>Desulfovibrionia</taxon>
        <taxon>Desulfovibrionales</taxon>
        <taxon>Desulfovibrionaceae</taxon>
    </lineage>
</organism>
<feature type="binding site" description="covalent" evidence="6">
    <location>
        <position position="80"/>
    </location>
    <ligand>
        <name>heme c</name>
        <dbReference type="ChEBI" id="CHEBI:61717"/>
        <label>2</label>
    </ligand>
</feature>
<evidence type="ECO:0000256" key="6">
    <source>
        <dbReference type="PIRSR" id="PIRSR602322-1"/>
    </source>
</evidence>